<geneLocation type="plasmid" evidence="2 3">
    <name>unnamed2</name>
</geneLocation>
<dbReference type="Proteomes" id="UP000234752">
    <property type="component" value="Plasmid unnamed2"/>
</dbReference>
<dbReference type="Gene3D" id="3.40.50.10540">
    <property type="entry name" value="Crotonobetainyl-coa:carnitine coa-transferase, domain 1"/>
    <property type="match status" value="1"/>
</dbReference>
<dbReference type="SUPFAM" id="SSF89796">
    <property type="entry name" value="CoA-transferase family III (CaiB/BaiF)"/>
    <property type="match status" value="1"/>
</dbReference>
<dbReference type="InterPro" id="IPR044855">
    <property type="entry name" value="CoA-Trfase_III_dom3_sf"/>
</dbReference>
<dbReference type="Gene3D" id="3.30.1540.10">
    <property type="entry name" value="formyl-coa transferase, domain 3"/>
    <property type="match status" value="1"/>
</dbReference>
<organism evidence="2 3">
    <name type="scientific">Niveispirillum cyanobacteriorum</name>
    <dbReference type="NCBI Taxonomy" id="1612173"/>
    <lineage>
        <taxon>Bacteria</taxon>
        <taxon>Pseudomonadati</taxon>
        <taxon>Pseudomonadota</taxon>
        <taxon>Alphaproteobacteria</taxon>
        <taxon>Rhodospirillales</taxon>
        <taxon>Azospirillaceae</taxon>
        <taxon>Niveispirillum</taxon>
    </lineage>
</organism>
<dbReference type="OrthoDB" id="9781472at2"/>
<dbReference type="AlphaFoldDB" id="A0A2K9NL02"/>
<dbReference type="PANTHER" id="PTHR48207">
    <property type="entry name" value="SUCCINATE--HYDROXYMETHYLGLUTARATE COA-TRANSFERASE"/>
    <property type="match status" value="1"/>
</dbReference>
<dbReference type="PANTHER" id="PTHR48207:SF3">
    <property type="entry name" value="SUCCINATE--HYDROXYMETHYLGLUTARATE COA-TRANSFERASE"/>
    <property type="match status" value="1"/>
</dbReference>
<reference evidence="2 3" key="1">
    <citation type="submission" date="2017-12" db="EMBL/GenBank/DDBJ databases">
        <title>Genomes of bacteria within cyanobacterial aggregates.</title>
        <authorList>
            <person name="Cai H."/>
        </authorList>
    </citation>
    <scope>NUCLEOTIDE SEQUENCE [LARGE SCALE GENOMIC DNA]</scope>
    <source>
        <strain evidence="2 3">TH16</strain>
        <plasmid evidence="2 3">unnamed2</plasmid>
    </source>
</reference>
<name>A0A2K9NL02_9PROT</name>
<keyword evidence="3" id="KW-1185">Reference proteome</keyword>
<dbReference type="InterPro" id="IPR023606">
    <property type="entry name" value="CoA-Trfase_III_dom_1_sf"/>
</dbReference>
<evidence type="ECO:0000256" key="1">
    <source>
        <dbReference type="ARBA" id="ARBA00022679"/>
    </source>
</evidence>
<dbReference type="InterPro" id="IPR050483">
    <property type="entry name" value="CoA-transferase_III_domain"/>
</dbReference>
<evidence type="ECO:0000313" key="3">
    <source>
        <dbReference type="Proteomes" id="UP000234752"/>
    </source>
</evidence>
<dbReference type="RefSeq" id="WP_102115261.1">
    <property type="nucleotide sequence ID" value="NZ_BMGN01000009.1"/>
</dbReference>
<dbReference type="GO" id="GO:0008410">
    <property type="term" value="F:CoA-transferase activity"/>
    <property type="evidence" value="ECO:0007669"/>
    <property type="project" value="TreeGrafter"/>
</dbReference>
<keyword evidence="1 2" id="KW-0808">Transferase</keyword>
<keyword evidence="2" id="KW-0614">Plasmid</keyword>
<dbReference type="InterPro" id="IPR003673">
    <property type="entry name" value="CoA-Trfase_fam_III"/>
</dbReference>
<dbReference type="KEGG" id="ncb:C0V82_25425"/>
<proteinExistence type="predicted"/>
<evidence type="ECO:0000313" key="2">
    <source>
        <dbReference type="EMBL" id="AUN33758.1"/>
    </source>
</evidence>
<gene>
    <name evidence="2" type="ORF">C0V82_25425</name>
</gene>
<protein>
    <submittedName>
        <fullName evidence="2">CoA transferase</fullName>
    </submittedName>
</protein>
<dbReference type="EMBL" id="CP025614">
    <property type="protein sequence ID" value="AUN33758.1"/>
    <property type="molecule type" value="Genomic_DNA"/>
</dbReference>
<accession>A0A2K9NL02</accession>
<dbReference type="Pfam" id="PF02515">
    <property type="entry name" value="CoA_transf_3"/>
    <property type="match status" value="1"/>
</dbReference>
<sequence length="400" mass="42155">MPAALDGIRVLDLSRILAGPWATQMLGDFGAEIIKVERPGEGDDTRRWGPPFVDGPDSPSAYFLTANRNKRSIAVDFTTPDGQAIIRDLARTADVVVENYKVGGLAKYGLDYDSLSAINPRLIYCSITGFGQDGPYAQRLGYDFLIQGMSGLMSVTGSPDGGPAKAGVALADIITGLYAGNAILAALHHRERTGQGQRIDVALLDCMLAAMANQALNVLVSGRDPRRMGNGHPSIVPYDTFAVADGHINLAVGNDRQFQRLCEVLGVAELGTDDRFATNRARVANRVELTALLTARLMTRPGAEWLDALEAADVPAGPINSLSAAFADPQVRHRGMALAMDHPNVGPVPGVASPVKFGASPVVDSQVPPDLGADTDRVLSGLLGMEAGRIALLRAAGVVG</sequence>